<dbReference type="EMBL" id="JACOFT010000005">
    <property type="protein sequence ID" value="MBC3812738.1"/>
    <property type="molecule type" value="Genomic_DNA"/>
</dbReference>
<dbReference type="InterPro" id="IPR029044">
    <property type="entry name" value="Nucleotide-diphossugar_trans"/>
</dbReference>
<dbReference type="PANTHER" id="PTHR43777:SF1">
    <property type="entry name" value="MOLYBDENUM COFACTOR CYTIDYLYLTRANSFERASE"/>
    <property type="match status" value="1"/>
</dbReference>
<evidence type="ECO:0000259" key="2">
    <source>
        <dbReference type="Pfam" id="PF12804"/>
    </source>
</evidence>
<protein>
    <submittedName>
        <fullName evidence="3">Nucleotidyltransferase family protein</fullName>
    </submittedName>
</protein>
<gene>
    <name evidence="3" type="ORF">H8K26_14925</name>
</gene>
<name>A0ABR6XJ26_9BURK</name>
<dbReference type="InterPro" id="IPR025877">
    <property type="entry name" value="MobA-like_NTP_Trfase"/>
</dbReference>
<evidence type="ECO:0000313" key="4">
    <source>
        <dbReference type="Proteomes" id="UP000637632"/>
    </source>
</evidence>
<organism evidence="3 4">
    <name type="scientific">Undibacterium aquatile</name>
    <dbReference type="NCBI Taxonomy" id="1537398"/>
    <lineage>
        <taxon>Bacteria</taxon>
        <taxon>Pseudomonadati</taxon>
        <taxon>Pseudomonadota</taxon>
        <taxon>Betaproteobacteria</taxon>
        <taxon>Burkholderiales</taxon>
        <taxon>Oxalobacteraceae</taxon>
        <taxon>Undibacterium</taxon>
    </lineage>
</organism>
<reference evidence="3 4" key="1">
    <citation type="submission" date="2020-08" db="EMBL/GenBank/DDBJ databases">
        <title>Novel species isolated from subtropical streams in China.</title>
        <authorList>
            <person name="Lu H."/>
        </authorList>
    </citation>
    <scope>NUCLEOTIDE SEQUENCE [LARGE SCALE GENOMIC DNA]</scope>
    <source>
        <strain evidence="3 4">CCTCC AB 2015119</strain>
    </source>
</reference>
<evidence type="ECO:0000256" key="1">
    <source>
        <dbReference type="ARBA" id="ARBA00022842"/>
    </source>
</evidence>
<dbReference type="CDD" id="cd04182">
    <property type="entry name" value="GT_2_like_f"/>
    <property type="match status" value="1"/>
</dbReference>
<evidence type="ECO:0000313" key="3">
    <source>
        <dbReference type="EMBL" id="MBC3812738.1"/>
    </source>
</evidence>
<accession>A0ABR6XJ26</accession>
<keyword evidence="4" id="KW-1185">Reference proteome</keyword>
<dbReference type="RefSeq" id="WP_190480602.1">
    <property type="nucleotide sequence ID" value="NZ_JACOFT010000005.1"/>
</dbReference>
<dbReference type="SUPFAM" id="SSF53448">
    <property type="entry name" value="Nucleotide-diphospho-sugar transferases"/>
    <property type="match status" value="1"/>
</dbReference>
<dbReference type="Gene3D" id="3.90.550.10">
    <property type="entry name" value="Spore Coat Polysaccharide Biosynthesis Protein SpsA, Chain A"/>
    <property type="match status" value="1"/>
</dbReference>
<sequence>MTLSPASWTGILLAAGRGRRFDPHGVEDKLQQTLPDGHPVALTAAQHLSSVMQHVVVVVRPDNRALLQEFQRQLYEVVICPDADQGMAASLTCGLRHAARSKGWIIALADMPFVKSSTIAALLRELENGADIVVPVFQGQRGNPVGFSGKYLPELLALSGDRGARGLLQQFSVREVPVDDAGILQDIDLPTDLSAQ</sequence>
<feature type="domain" description="MobA-like NTP transferase" evidence="2">
    <location>
        <begin position="10"/>
        <end position="170"/>
    </location>
</feature>
<keyword evidence="1" id="KW-0460">Magnesium</keyword>
<comment type="caution">
    <text evidence="3">The sequence shown here is derived from an EMBL/GenBank/DDBJ whole genome shotgun (WGS) entry which is preliminary data.</text>
</comment>
<dbReference type="Pfam" id="PF12804">
    <property type="entry name" value="NTP_transf_3"/>
    <property type="match status" value="1"/>
</dbReference>
<dbReference type="Proteomes" id="UP000637632">
    <property type="component" value="Unassembled WGS sequence"/>
</dbReference>
<proteinExistence type="predicted"/>
<dbReference type="PANTHER" id="PTHR43777">
    <property type="entry name" value="MOLYBDENUM COFACTOR CYTIDYLYLTRANSFERASE"/>
    <property type="match status" value="1"/>
</dbReference>